<accession>A0A6J8CJ73</accession>
<evidence type="ECO:0000313" key="2">
    <source>
        <dbReference type="EMBL" id="CAC5394970.1"/>
    </source>
</evidence>
<reference evidence="2 3" key="1">
    <citation type="submission" date="2020-06" db="EMBL/GenBank/DDBJ databases">
        <authorList>
            <person name="Li R."/>
            <person name="Bekaert M."/>
        </authorList>
    </citation>
    <scope>NUCLEOTIDE SEQUENCE [LARGE SCALE GENOMIC DNA]</scope>
    <source>
        <strain evidence="3">wild</strain>
    </source>
</reference>
<dbReference type="OrthoDB" id="10007406at2759"/>
<feature type="compositionally biased region" description="Polar residues" evidence="1">
    <location>
        <begin position="250"/>
        <end position="261"/>
    </location>
</feature>
<feature type="region of interest" description="Disordered" evidence="1">
    <location>
        <begin position="315"/>
        <end position="343"/>
    </location>
</feature>
<proteinExistence type="predicted"/>
<keyword evidence="3" id="KW-1185">Reference proteome</keyword>
<feature type="region of interest" description="Disordered" evidence="1">
    <location>
        <begin position="241"/>
        <end position="261"/>
    </location>
</feature>
<evidence type="ECO:0008006" key="4">
    <source>
        <dbReference type="Google" id="ProtNLM"/>
    </source>
</evidence>
<dbReference type="InterPro" id="IPR027993">
    <property type="entry name" value="DUF4495"/>
</dbReference>
<evidence type="ECO:0000313" key="3">
    <source>
        <dbReference type="Proteomes" id="UP000507470"/>
    </source>
</evidence>
<dbReference type="PANTHER" id="PTHR33960">
    <property type="entry name" value="SIMILAR TO KIAA0825 PROTEIN"/>
    <property type="match status" value="1"/>
</dbReference>
<dbReference type="PANTHER" id="PTHR33960:SF1">
    <property type="entry name" value="SIMILAR TO KIAA0825 PROTEIN"/>
    <property type="match status" value="1"/>
</dbReference>
<name>A0A6J8CJ73_MYTCO</name>
<protein>
    <recommendedName>
        <fullName evidence="4">KIAA0825</fullName>
    </recommendedName>
</protein>
<dbReference type="EMBL" id="CACVKT020005427">
    <property type="protein sequence ID" value="CAC5394970.1"/>
    <property type="molecule type" value="Genomic_DNA"/>
</dbReference>
<evidence type="ECO:0000256" key="1">
    <source>
        <dbReference type="SAM" id="MobiDB-lite"/>
    </source>
</evidence>
<sequence length="1197" mass="135905">MLDSHLLEKDSCYDPEADDINTILSHVSSTLQQTPGSEEIIFQDLLSLSSCQGLTLPLKSSNKDPLQSMTSLNTVTDSVEQQVSEEWEHIARRFQQYFQHSLENIPVSAKPLSIDLYEKKRVNHLQSLSVLFPTEDVLVKYQTLRSLQLDQCFQNLLAGVNADNFSSVDVTKNCCYLADIILKMIKEDFIVFNSGVFKRSFNIARAMHDMYLEKYSDEMSALVEDIWEDIEEIMNKKSSKNSSRAKLSVRNESSDSLPSTKSFSSITAAMDKLPRDYIASIVNVVNSILYIEEHVEKLIQTSAWDSSGLPSRKIKRKGSLKGVLKTSSSPEPPRRPMSYTGTGLEDFTDSLNSSFGSYPGLSDNTPAPKVVEKSREERLRWEWKLMFKKIGHDLAQFVNNQIRNQFKVSLDKELADWTNLHVLVTKPVKEELWGGKLDYPKFVTKAVLDFMNELDFLLPFAKAGYDGALHSVRTAYVDSVCLCLQNLHVHLTKLCSDIPRNAPMKSLYAILSSAAYVRNQLNYYETVLVPDESSKKIFAEPYKKFVEVVDVVTKLMIEIHKNYMATSILHDAESYNWADMKDFHEGERCSYPIQMWNYHMRGLQYDLWTMCPPRLGQKIFGEILQESLQILGQRYAHAQPSYKRIPQFRCDIITVLLCTVEMLFHSCRSLYQILDVGDSHIPHYNIQNLCTTLLSTMAIVSSPLEILYREFKKGYMEKTQRGGQFSPVANTTGTNTDWLSWIQPGVFQRGLKQYDVMQTTTAVYIQCKLLLTQPEIDWAMTLQSLVMKDYTLAILVLTQCVAGEDGHTVTGSMENVKKTFQCMTRVLSECPHFPDAVAKTILPVIDRCNDWKVFEPKTMPGKDFIIPVWMESLFELMEPFVLRVLQPLLEHILIETHPKPNIRPIMSVIADLPCGCQPHTTTTSKPKKGDATKELIDTCLTLLLGQITEDIFVLPTSLCILLKMIQERCSSNGIKTPHQSAGLKVSSEIDLGNQTTELSPSDNISRMLAKSSSTPKLGGKFCKENKELAVEKVTYLGNFFNAEIFEVPSSSVLEAATNEFKAQLFSVCASNILDTSIGASDLRCLYNIIANNFLWLEKHLDIQNVLPKTLNIPQHFTISTDSPTTPAFDPTLEFELIGNRKFDHKLLASDLGLSEYGFRTLLYNRHEMQDGAYLEENEKKPVEVLRSVYEHEDRELG</sequence>
<dbReference type="Pfam" id="PF14906">
    <property type="entry name" value="DUF4495"/>
    <property type="match status" value="1"/>
</dbReference>
<gene>
    <name evidence="2" type="ORF">MCOR_29686</name>
</gene>
<dbReference type="Proteomes" id="UP000507470">
    <property type="component" value="Unassembled WGS sequence"/>
</dbReference>
<dbReference type="AlphaFoldDB" id="A0A6J8CJ73"/>
<organism evidence="2 3">
    <name type="scientific">Mytilus coruscus</name>
    <name type="common">Sea mussel</name>
    <dbReference type="NCBI Taxonomy" id="42192"/>
    <lineage>
        <taxon>Eukaryota</taxon>
        <taxon>Metazoa</taxon>
        <taxon>Spiralia</taxon>
        <taxon>Lophotrochozoa</taxon>
        <taxon>Mollusca</taxon>
        <taxon>Bivalvia</taxon>
        <taxon>Autobranchia</taxon>
        <taxon>Pteriomorphia</taxon>
        <taxon>Mytilida</taxon>
        <taxon>Mytiloidea</taxon>
        <taxon>Mytilidae</taxon>
        <taxon>Mytilinae</taxon>
        <taxon>Mytilus</taxon>
    </lineage>
</organism>